<dbReference type="Gene3D" id="3.30.70.20">
    <property type="match status" value="2"/>
</dbReference>
<protein>
    <submittedName>
        <fullName evidence="11">Dimethylsulfoxide reductase subunit B</fullName>
    </submittedName>
</protein>
<dbReference type="InterPro" id="IPR014297">
    <property type="entry name" value="DMSO_DmsB"/>
</dbReference>
<dbReference type="Pfam" id="PF12797">
    <property type="entry name" value="Fer4_2"/>
    <property type="match status" value="1"/>
</dbReference>
<sequence length="192" mass="21338">MTQQLGFYINQARCVGCKACVVACKDKNDNPVGVNFRRVYSFESGSFTDHNDGTYEQNVQAYYLSVSCNHCDDPACVKGCPTTAMYKREEDGVVVVDHEKCVGCQYCSWNCPYGAPQYNAEVGKMTKCNLCIDLLEKGERPACEAACIYRAIEVGPIDELRKKYGDVSELKDLPKASMTNPNIVISPHKFAN</sequence>
<evidence type="ECO:0000256" key="2">
    <source>
        <dbReference type="ARBA" id="ARBA00003584"/>
    </source>
</evidence>
<evidence type="ECO:0000256" key="3">
    <source>
        <dbReference type="ARBA" id="ARBA00022448"/>
    </source>
</evidence>
<keyword evidence="3" id="KW-0813">Transport</keyword>
<evidence type="ECO:0000256" key="7">
    <source>
        <dbReference type="ARBA" id="ARBA00022982"/>
    </source>
</evidence>
<dbReference type="AlphaFoldDB" id="A0A7V7RLS8"/>
<feature type="domain" description="4Fe-4S ferredoxin-type" evidence="10">
    <location>
        <begin position="92"/>
        <end position="121"/>
    </location>
</feature>
<evidence type="ECO:0000313" key="11">
    <source>
        <dbReference type="EMBL" id="KAB2332813.1"/>
    </source>
</evidence>
<dbReference type="GO" id="GO:0046872">
    <property type="term" value="F:metal ion binding"/>
    <property type="evidence" value="ECO:0007669"/>
    <property type="project" value="UniProtKB-KW"/>
</dbReference>
<dbReference type="PANTHER" id="PTHR43177">
    <property type="entry name" value="PROTEIN NRFC"/>
    <property type="match status" value="1"/>
</dbReference>
<keyword evidence="4" id="KW-0004">4Fe-4S</keyword>
<evidence type="ECO:0000256" key="6">
    <source>
        <dbReference type="ARBA" id="ARBA00022737"/>
    </source>
</evidence>
<dbReference type="InterPro" id="IPR050954">
    <property type="entry name" value="ET_IronSulfur_Cluster-Binding"/>
</dbReference>
<accession>A0A7V7RLS8</accession>
<evidence type="ECO:0000256" key="8">
    <source>
        <dbReference type="ARBA" id="ARBA00023004"/>
    </source>
</evidence>
<feature type="domain" description="4Fe-4S ferredoxin-type" evidence="10">
    <location>
        <begin position="5"/>
        <end position="34"/>
    </location>
</feature>
<dbReference type="PANTHER" id="PTHR43177:SF5">
    <property type="entry name" value="ANAEROBIC DIMETHYL SULFOXIDE REDUCTASE CHAIN B-RELATED"/>
    <property type="match status" value="1"/>
</dbReference>
<keyword evidence="9" id="KW-0411">Iron-sulfur</keyword>
<dbReference type="SUPFAM" id="SSF54862">
    <property type="entry name" value="4Fe-4S ferredoxins"/>
    <property type="match status" value="1"/>
</dbReference>
<name>A0A7V7RLS8_9BACI</name>
<evidence type="ECO:0000256" key="9">
    <source>
        <dbReference type="ARBA" id="ARBA00023014"/>
    </source>
</evidence>
<keyword evidence="5" id="KW-0479">Metal-binding</keyword>
<evidence type="ECO:0000256" key="1">
    <source>
        <dbReference type="ARBA" id="ARBA00001966"/>
    </source>
</evidence>
<reference evidence="11 12" key="1">
    <citation type="journal article" date="2014" name="Arch. Microbiol.">
        <title>Bacillus mesophilum sp. nov., strain IITR-54T, a novel 4-chlorobiphenyl dechlorinating bacterium.</title>
        <authorList>
            <person name="Manickam N."/>
            <person name="Singh N.K."/>
            <person name="Bajaj A."/>
            <person name="Kumar R.M."/>
            <person name="Kaur G."/>
            <person name="Kaur N."/>
            <person name="Bala M."/>
            <person name="Kumar A."/>
            <person name="Mayilraj S."/>
        </authorList>
    </citation>
    <scope>NUCLEOTIDE SEQUENCE [LARGE SCALE GENOMIC DNA]</scope>
    <source>
        <strain evidence="11 12">IITR-54</strain>
    </source>
</reference>
<keyword evidence="8" id="KW-0408">Iron</keyword>
<dbReference type="InterPro" id="IPR017900">
    <property type="entry name" value="4Fe4S_Fe_S_CS"/>
</dbReference>
<evidence type="ECO:0000256" key="4">
    <source>
        <dbReference type="ARBA" id="ARBA00022485"/>
    </source>
</evidence>
<evidence type="ECO:0000313" key="12">
    <source>
        <dbReference type="Proteomes" id="UP000441354"/>
    </source>
</evidence>
<dbReference type="GO" id="GO:0051539">
    <property type="term" value="F:4 iron, 4 sulfur cluster binding"/>
    <property type="evidence" value="ECO:0007669"/>
    <property type="project" value="UniProtKB-KW"/>
</dbReference>
<evidence type="ECO:0000259" key="10">
    <source>
        <dbReference type="PROSITE" id="PS51379"/>
    </source>
</evidence>
<comment type="caution">
    <text evidence="11">The sequence shown here is derived from an EMBL/GenBank/DDBJ whole genome shotgun (WGS) entry which is preliminary data.</text>
</comment>
<comment type="function">
    <text evidence="2">Electron transfer subunit of the terminal reductase during anaerobic growth on various sulfoxide and N-oxide compounds.</text>
</comment>
<keyword evidence="12" id="KW-1185">Reference proteome</keyword>
<keyword evidence="6" id="KW-0677">Repeat</keyword>
<dbReference type="PROSITE" id="PS51379">
    <property type="entry name" value="4FE4S_FER_2"/>
    <property type="match status" value="2"/>
</dbReference>
<evidence type="ECO:0000256" key="5">
    <source>
        <dbReference type="ARBA" id="ARBA00022723"/>
    </source>
</evidence>
<proteinExistence type="predicted"/>
<dbReference type="NCBIfam" id="TIGR02951">
    <property type="entry name" value="DMSO_dmsB"/>
    <property type="match status" value="1"/>
</dbReference>
<keyword evidence="7" id="KW-0249">Electron transport</keyword>
<dbReference type="Proteomes" id="UP000441354">
    <property type="component" value="Unassembled WGS sequence"/>
</dbReference>
<dbReference type="CDD" id="cd16371">
    <property type="entry name" value="DMSOR_beta_like"/>
    <property type="match status" value="1"/>
</dbReference>
<dbReference type="PROSITE" id="PS00198">
    <property type="entry name" value="4FE4S_FER_1"/>
    <property type="match status" value="1"/>
</dbReference>
<comment type="cofactor">
    <cofactor evidence="1">
        <name>[4Fe-4S] cluster</name>
        <dbReference type="ChEBI" id="CHEBI:49883"/>
    </cofactor>
</comment>
<organism evidence="11 12">
    <name type="scientific">Bacillus mesophilum</name>
    <dbReference type="NCBI Taxonomy" id="1071718"/>
    <lineage>
        <taxon>Bacteria</taxon>
        <taxon>Bacillati</taxon>
        <taxon>Bacillota</taxon>
        <taxon>Bacilli</taxon>
        <taxon>Bacillales</taxon>
        <taxon>Bacillaceae</taxon>
        <taxon>Bacillus</taxon>
    </lineage>
</organism>
<dbReference type="EMBL" id="WBOT01000003">
    <property type="protein sequence ID" value="KAB2332813.1"/>
    <property type="molecule type" value="Genomic_DNA"/>
</dbReference>
<gene>
    <name evidence="11" type="primary">dmsB</name>
    <name evidence="11" type="ORF">F7732_12065</name>
</gene>
<dbReference type="RefSeq" id="WP_151574152.1">
    <property type="nucleotide sequence ID" value="NZ_WBOT01000003.1"/>
</dbReference>
<dbReference type="Pfam" id="PF13247">
    <property type="entry name" value="Fer4_11"/>
    <property type="match status" value="1"/>
</dbReference>
<dbReference type="InterPro" id="IPR017896">
    <property type="entry name" value="4Fe4S_Fe-S-bd"/>
</dbReference>
<dbReference type="OrthoDB" id="9779457at2"/>